<evidence type="ECO:0000256" key="3">
    <source>
        <dbReference type="ARBA" id="ARBA00022741"/>
    </source>
</evidence>
<dbReference type="NCBIfam" id="NF003742">
    <property type="entry name" value="PRK05339.1"/>
    <property type="match status" value="1"/>
</dbReference>
<dbReference type="PANTHER" id="PTHR31756">
    <property type="entry name" value="PYRUVATE, PHOSPHATE DIKINASE REGULATORY PROTEIN 1, CHLOROPLASTIC"/>
    <property type="match status" value="1"/>
</dbReference>
<dbReference type="InterPro" id="IPR005177">
    <property type="entry name" value="Kinase-pyrophosphorylase"/>
</dbReference>
<dbReference type="InterPro" id="IPR026565">
    <property type="entry name" value="PPDK_reg"/>
</dbReference>
<evidence type="ECO:0000313" key="6">
    <source>
        <dbReference type="EMBL" id="HHL43263.1"/>
    </source>
</evidence>
<dbReference type="GO" id="GO:0043531">
    <property type="term" value="F:ADP binding"/>
    <property type="evidence" value="ECO:0007669"/>
    <property type="project" value="UniProtKB-UniRule"/>
</dbReference>
<dbReference type="GO" id="GO:0016776">
    <property type="term" value="F:phosphotransferase activity, phosphate group as acceptor"/>
    <property type="evidence" value="ECO:0007669"/>
    <property type="project" value="UniProtKB-UniRule"/>
</dbReference>
<keyword evidence="4 5" id="KW-0418">Kinase</keyword>
<evidence type="ECO:0000256" key="4">
    <source>
        <dbReference type="ARBA" id="ARBA00022777"/>
    </source>
</evidence>
<proteinExistence type="inferred from homology"/>
<evidence type="ECO:0000256" key="1">
    <source>
        <dbReference type="ARBA" id="ARBA00022527"/>
    </source>
</evidence>
<dbReference type="HAMAP" id="MF_00921">
    <property type="entry name" value="PDRP"/>
    <property type="match status" value="1"/>
</dbReference>
<dbReference type="PANTHER" id="PTHR31756:SF3">
    <property type="entry name" value="PYRUVATE, PHOSPHATE DIKINASE REGULATORY PROTEIN 1, CHLOROPLASTIC"/>
    <property type="match status" value="1"/>
</dbReference>
<keyword evidence="2 5" id="KW-0808">Transferase</keyword>
<sequence length="279" mass="31282">MRDTPKTYPIYFHIHLVSDSTGETLVALSRAACSQFPQGVALEHLHALVRSEQQMNKVLEHAQSYPGIVFYTIVNSQRRRQLEKKCRDLKIPAVPILDPALATLGRYLGAPMSSEVGAQRNLDQNYFSRISALDFTMAHDDGQSAETLDEADILLLGISRTSKTPTCIYLANRGFKAANIPLVPGAPLPENVTSLKNTLIVGLISTPDRILEIRKQRLSTLGEVRATEYTDSEAVRAEMMAAKRLFAKHRWPYVDVSRRSIEETAARIINLYQDFKNEL</sequence>
<reference evidence="6" key="1">
    <citation type="journal article" date="2020" name="mSystems">
        <title>Genome- and Community-Level Interaction Insights into Carbon Utilization and Element Cycling Functions of Hydrothermarchaeota in Hydrothermal Sediment.</title>
        <authorList>
            <person name="Zhou Z."/>
            <person name="Liu Y."/>
            <person name="Xu W."/>
            <person name="Pan J."/>
            <person name="Luo Z.H."/>
            <person name="Li M."/>
        </authorList>
    </citation>
    <scope>NUCLEOTIDE SEQUENCE [LARGE SCALE GENOMIC DNA]</scope>
    <source>
        <strain evidence="6">HyVt-485</strain>
    </source>
</reference>
<dbReference type="GO" id="GO:0005524">
    <property type="term" value="F:ATP binding"/>
    <property type="evidence" value="ECO:0007669"/>
    <property type="project" value="InterPro"/>
</dbReference>
<keyword evidence="1 5" id="KW-0723">Serine/threonine-protein kinase</keyword>
<evidence type="ECO:0000256" key="5">
    <source>
        <dbReference type="HAMAP-Rule" id="MF_00921"/>
    </source>
</evidence>
<comment type="function">
    <text evidence="5">Bifunctional serine/threonine kinase and phosphorylase involved in the regulation of the pyruvate, phosphate dikinase (PPDK) by catalyzing its phosphorylation/dephosphorylation.</text>
</comment>
<name>A0A7C5R130_9PROT</name>
<organism evidence="6">
    <name type="scientific">Hellea balneolensis</name>
    <dbReference type="NCBI Taxonomy" id="287478"/>
    <lineage>
        <taxon>Bacteria</taxon>
        <taxon>Pseudomonadati</taxon>
        <taxon>Pseudomonadota</taxon>
        <taxon>Alphaproteobacteria</taxon>
        <taxon>Maricaulales</taxon>
        <taxon>Robiginitomaculaceae</taxon>
        <taxon>Hellea</taxon>
    </lineage>
</organism>
<dbReference type="EMBL" id="DRMJ01000340">
    <property type="protein sequence ID" value="HHL43263.1"/>
    <property type="molecule type" value="Genomic_DNA"/>
</dbReference>
<feature type="binding site" evidence="5">
    <location>
        <begin position="157"/>
        <end position="164"/>
    </location>
    <ligand>
        <name>ADP</name>
        <dbReference type="ChEBI" id="CHEBI:456216"/>
    </ligand>
</feature>
<comment type="caution">
    <text evidence="6">The sequence shown here is derived from an EMBL/GenBank/DDBJ whole genome shotgun (WGS) entry which is preliminary data.</text>
</comment>
<dbReference type="Proteomes" id="UP000885830">
    <property type="component" value="Unassembled WGS sequence"/>
</dbReference>
<dbReference type="EC" id="2.7.4.27" evidence="5"/>
<protein>
    <recommendedName>
        <fullName evidence="5">Putative pyruvate, phosphate dikinase regulatory protein</fullName>
        <shortName evidence="5">PPDK regulatory protein</shortName>
        <ecNumber evidence="5">2.7.11.32</ecNumber>
        <ecNumber evidence="5">2.7.4.27</ecNumber>
    </recommendedName>
</protein>
<dbReference type="Pfam" id="PF03618">
    <property type="entry name" value="Kinase-PPPase"/>
    <property type="match status" value="1"/>
</dbReference>
<comment type="catalytic activity">
    <reaction evidence="5">
        <text>N(tele)-phospho-L-histidyl/L-threonyl-[pyruvate, phosphate dikinase] + ADP = N(tele)-phospho-L-histidyl/O-phospho-L-threonyl-[pyruvate, phosphate dikinase] + AMP + H(+)</text>
        <dbReference type="Rhea" id="RHEA:43692"/>
        <dbReference type="Rhea" id="RHEA-COMP:10650"/>
        <dbReference type="Rhea" id="RHEA-COMP:10651"/>
        <dbReference type="ChEBI" id="CHEBI:15378"/>
        <dbReference type="ChEBI" id="CHEBI:30013"/>
        <dbReference type="ChEBI" id="CHEBI:61977"/>
        <dbReference type="ChEBI" id="CHEBI:83586"/>
        <dbReference type="ChEBI" id="CHEBI:456215"/>
        <dbReference type="ChEBI" id="CHEBI:456216"/>
        <dbReference type="EC" id="2.7.11.32"/>
    </reaction>
</comment>
<dbReference type="GO" id="GO:0004674">
    <property type="term" value="F:protein serine/threonine kinase activity"/>
    <property type="evidence" value="ECO:0007669"/>
    <property type="project" value="UniProtKB-UniRule"/>
</dbReference>
<keyword evidence="3 5" id="KW-0547">Nucleotide-binding</keyword>
<accession>A0A7C5R130</accession>
<dbReference type="AlphaFoldDB" id="A0A7C5R130"/>
<comment type="catalytic activity">
    <reaction evidence="5">
        <text>N(tele)-phospho-L-histidyl/O-phospho-L-threonyl-[pyruvate, phosphate dikinase] + phosphate + H(+) = N(tele)-phospho-L-histidyl/L-threonyl-[pyruvate, phosphate dikinase] + diphosphate</text>
        <dbReference type="Rhea" id="RHEA:43696"/>
        <dbReference type="Rhea" id="RHEA-COMP:10650"/>
        <dbReference type="Rhea" id="RHEA-COMP:10651"/>
        <dbReference type="ChEBI" id="CHEBI:15378"/>
        <dbReference type="ChEBI" id="CHEBI:30013"/>
        <dbReference type="ChEBI" id="CHEBI:33019"/>
        <dbReference type="ChEBI" id="CHEBI:43474"/>
        <dbReference type="ChEBI" id="CHEBI:61977"/>
        <dbReference type="ChEBI" id="CHEBI:83586"/>
        <dbReference type="EC" id="2.7.4.27"/>
    </reaction>
</comment>
<gene>
    <name evidence="6" type="ORF">ENJ42_06580</name>
</gene>
<comment type="similarity">
    <text evidence="5">Belongs to the pyruvate, phosphate/water dikinase regulatory protein family. PDRP subfamily.</text>
</comment>
<dbReference type="EC" id="2.7.11.32" evidence="5"/>
<evidence type="ECO:0000256" key="2">
    <source>
        <dbReference type="ARBA" id="ARBA00022679"/>
    </source>
</evidence>